<accession>A0A381UE58</accession>
<dbReference type="AlphaFoldDB" id="A0A381UE58"/>
<protein>
    <submittedName>
        <fullName evidence="1">Uncharacterized protein</fullName>
    </submittedName>
</protein>
<proteinExistence type="predicted"/>
<dbReference type="EMBL" id="UINC01006224">
    <property type="protein sequence ID" value="SVA26244.1"/>
    <property type="molecule type" value="Genomic_DNA"/>
</dbReference>
<reference evidence="1" key="1">
    <citation type="submission" date="2018-05" db="EMBL/GenBank/DDBJ databases">
        <authorList>
            <person name="Lanie J.A."/>
            <person name="Ng W.-L."/>
            <person name="Kazmierczak K.M."/>
            <person name="Andrzejewski T.M."/>
            <person name="Davidsen T.M."/>
            <person name="Wayne K.J."/>
            <person name="Tettelin H."/>
            <person name="Glass J.I."/>
            <person name="Rusch D."/>
            <person name="Podicherti R."/>
            <person name="Tsui H.-C.T."/>
            <person name="Winkler M.E."/>
        </authorList>
    </citation>
    <scope>NUCLEOTIDE SEQUENCE</scope>
</reference>
<gene>
    <name evidence="1" type="ORF">METZ01_LOCUS79098</name>
</gene>
<evidence type="ECO:0000313" key="1">
    <source>
        <dbReference type="EMBL" id="SVA26244.1"/>
    </source>
</evidence>
<sequence>MFINNAAADKGVVMKGQVLISILTLTAITACSTTDVGTRIASIGEGTLASEQRVTGKTILMKPRLEDVTEDSFNVRYIEMSFGTGTPVNVRDMAIAQCESIDKVAMHKGNSRGLIQANTVKAYYECVSLDK</sequence>
<organism evidence="1">
    <name type="scientific">marine metagenome</name>
    <dbReference type="NCBI Taxonomy" id="408172"/>
    <lineage>
        <taxon>unclassified sequences</taxon>
        <taxon>metagenomes</taxon>
        <taxon>ecological metagenomes</taxon>
    </lineage>
</organism>
<name>A0A381UE58_9ZZZZ</name>